<evidence type="ECO:0000256" key="1">
    <source>
        <dbReference type="SAM" id="MobiDB-lite"/>
    </source>
</evidence>
<feature type="region of interest" description="Disordered" evidence="1">
    <location>
        <begin position="169"/>
        <end position="216"/>
    </location>
</feature>
<feature type="compositionally biased region" description="Polar residues" evidence="1">
    <location>
        <begin position="178"/>
        <end position="192"/>
    </location>
</feature>
<feature type="compositionally biased region" description="Polar residues" evidence="1">
    <location>
        <begin position="1433"/>
        <end position="1444"/>
    </location>
</feature>
<feature type="compositionally biased region" description="Polar residues" evidence="1">
    <location>
        <begin position="279"/>
        <end position="290"/>
    </location>
</feature>
<feature type="region of interest" description="Disordered" evidence="1">
    <location>
        <begin position="793"/>
        <end position="816"/>
    </location>
</feature>
<dbReference type="RefSeq" id="XP_040722650.1">
    <property type="nucleotide sequence ID" value="XM_040866226.1"/>
</dbReference>
<dbReference type="EMBL" id="MCFI01000023">
    <property type="protein sequence ID" value="ORY76387.1"/>
    <property type="molecule type" value="Genomic_DNA"/>
</dbReference>
<proteinExistence type="predicted"/>
<feature type="compositionally biased region" description="Polar residues" evidence="1">
    <location>
        <begin position="1505"/>
        <end position="1518"/>
    </location>
</feature>
<evidence type="ECO:0000313" key="3">
    <source>
        <dbReference type="Proteomes" id="UP000193685"/>
    </source>
</evidence>
<feature type="compositionally biased region" description="Low complexity" evidence="1">
    <location>
        <begin position="256"/>
        <end position="278"/>
    </location>
</feature>
<feature type="compositionally biased region" description="Low complexity" evidence="1">
    <location>
        <begin position="1192"/>
        <end position="1204"/>
    </location>
</feature>
<feature type="region of interest" description="Disordered" evidence="1">
    <location>
        <begin position="1179"/>
        <end position="1543"/>
    </location>
</feature>
<reference evidence="2 3" key="1">
    <citation type="submission" date="2016-07" db="EMBL/GenBank/DDBJ databases">
        <title>Pervasive Adenine N6-methylation of Active Genes in Fungi.</title>
        <authorList>
            <consortium name="DOE Joint Genome Institute"/>
            <person name="Mondo S.J."/>
            <person name="Dannebaum R.O."/>
            <person name="Kuo R.C."/>
            <person name="Labutti K."/>
            <person name="Haridas S."/>
            <person name="Kuo A."/>
            <person name="Salamov A."/>
            <person name="Ahrendt S.R."/>
            <person name="Lipzen A."/>
            <person name="Sullivan W."/>
            <person name="Andreopoulos W.B."/>
            <person name="Clum A."/>
            <person name="Lindquist E."/>
            <person name="Daum C."/>
            <person name="Ramamoorthy G.K."/>
            <person name="Gryganskyi A."/>
            <person name="Culley D."/>
            <person name="Magnuson J.K."/>
            <person name="James T.Y."/>
            <person name="O'Malley M.A."/>
            <person name="Stajich J.E."/>
            <person name="Spatafora J.W."/>
            <person name="Visel A."/>
            <person name="Grigoriev I.V."/>
        </authorList>
    </citation>
    <scope>NUCLEOTIDE SEQUENCE [LARGE SCALE GENOMIC DNA]</scope>
    <source>
        <strain evidence="2 3">12-1054</strain>
    </source>
</reference>
<feature type="region of interest" description="Disordered" evidence="1">
    <location>
        <begin position="118"/>
        <end position="150"/>
    </location>
</feature>
<evidence type="ECO:0000313" key="2">
    <source>
        <dbReference type="EMBL" id="ORY76387.1"/>
    </source>
</evidence>
<feature type="compositionally biased region" description="Basic and acidic residues" evidence="1">
    <location>
        <begin position="576"/>
        <end position="586"/>
    </location>
</feature>
<feature type="compositionally biased region" description="Pro residues" evidence="1">
    <location>
        <begin position="337"/>
        <end position="353"/>
    </location>
</feature>
<feature type="compositionally biased region" description="Low complexity" evidence="1">
    <location>
        <begin position="1451"/>
        <end position="1464"/>
    </location>
</feature>
<feature type="region of interest" description="Disordered" evidence="1">
    <location>
        <begin position="1084"/>
        <end position="1128"/>
    </location>
</feature>
<dbReference type="OMA" id="RHQTRPA"/>
<comment type="caution">
    <text evidence="2">The sequence shown here is derived from an EMBL/GenBank/DDBJ whole genome shotgun (WGS) entry which is preliminary data.</text>
</comment>
<protein>
    <submittedName>
        <fullName evidence="2">Uncharacterized protein</fullName>
    </submittedName>
</protein>
<dbReference type="GeneID" id="63782825"/>
<keyword evidence="3" id="KW-1185">Reference proteome</keyword>
<feature type="compositionally biased region" description="Basic and acidic residues" evidence="1">
    <location>
        <begin position="1474"/>
        <end position="1485"/>
    </location>
</feature>
<gene>
    <name evidence="2" type="ORF">BCR37DRAFT_166075</name>
</gene>
<sequence>MADRIRRLQKDERRLPKVPQTMDGPRRISQGTIGVRKLSDSRQSSLTDLNAAANPFLDLVPSGAQVKVLTSTNHATGRVQHLRRKSKTPIRHLQHVVPLVPTGAALKPRKMSMGKVVSHKQHARDPKRTSQDAVANHRPSVENIQEEEHVAVAPRKSISIGATQVKLVPNIQPKKSPRMSSAASEASGTSYQSGRSNRSHRSSVSRRSRASEVVTLTKEELSEHHLVQPRKLRQSFELRQQGLSAPVVDSAPPRPKQAIAPRAAPALRPATTLAASTAESQRSNQLTASQRALAPPLQRTPSGLSSAPILTAAPAAATAQAAAKISQANYQPSRTAPAPPSPELPPVVAPPELAPMTWTSGMRQPSISLPMDQPMPPAYSSAPTTTTPAPVQTADKSASPSRPAPIVVPRHSLTTPPRLGGMRIQQSPLFSPKGTRMEPRLAGYMPRRPSGPIAPVRMLRQDSRASLSDGFVQEDDEQTKTNIANSKIELYLASLKDRKPSVNQLENLPTANDVIAHHKRQLSFKMSEQDSRHAWTTDDGGESDGSSIPQQQPPRKSSRRPSVSSHTTLTSTTKSMDAEKSYKPERGTVPSGMDADEVFRGVKVGWLVATYNDYLAHVEKREAKRAAKQAKQKTASAPARSPQLPELDLSSPVASPIVKQHPVPVAQPSAPPAQLKSILKVTEPQAEAAPAVASGPAAIAQVVEERAKAVAADKVAAQAKYRASLARQMSSEIVPYRAITSPVLRSPTLASPKPAVSESEGEVQPVQRLWSTTTQQQPVQAEIKKLPKSVQLAKSESEPARGVSISGPRDTNPPAMSKVVSADADRVKLYSNEMTFYDPFAKHKKQPSNLRRSMKSNESPVASSAASMASLESPALDVPSVVVKAPSPEISQPVAPTLPTSASVPLLTALQRPAAQKLAPIPTSASYQDLSVVQHNKSYDLVSGPKSPAAMMKRGSYRTNSALSSTSDGSLDEFITGMPRGKSSKFGAVSNKAQKILGLRNKSPREVKFKAGVMDEKRNSKQRISVHDISGPLELQQEMKAQSSQGSQHSRSSQEVHLIEVPRPAELPVALTPEQISLAQFMREGDKREAQHSPLWQRDSISAASRPLVSPFKGDAGTRSSQESEPGTAVIPIGMEAKRRASSIYSPAQTLFNMDQVKPTFVQLQTPEMNDSPMSEIFRDYTLSPEPSPAMQQSQPPVQRQAQQQKHRFKPVHQLETIAQSPQTNKSSPDTNSPASGGSRSQTRSNLAKSSTPPSSAPPAGLGISGSSNISPMQVRPNLAQRNTHSKESRNGSPDILPTNLAESLARRKQQQFEPLDRAQTTSPFSNPAARLASPNSSREPTPDPFRNLKLPAKSSPQTVMFGFEDQSPPQDGMPRKNVPEPLKLGTPSFISQDSTSPGSAVQFRSPFEERRPQSATMPTHGVAMPSPIRSRPSFTSKHSSNSPDYVATEPQYHQPSQQGSQQPRIMTMTQSDAARHLNAEERSRRNISSSSSESAAPARVDYQLPQQPTNKHGQNGSFDFMSALDRSGSEASQETARPAAQKVVGEVTESLNYYAGTATAAFSKWFG</sequence>
<feature type="region of interest" description="Disordered" evidence="1">
    <location>
        <begin position="244"/>
        <end position="306"/>
    </location>
</feature>
<feature type="region of interest" description="Disordered" evidence="1">
    <location>
        <begin position="524"/>
        <end position="593"/>
    </location>
</feature>
<dbReference type="Proteomes" id="UP000193685">
    <property type="component" value="Unassembled WGS sequence"/>
</dbReference>
<feature type="compositionally biased region" description="Low complexity" evidence="1">
    <location>
        <begin position="1487"/>
        <end position="1500"/>
    </location>
</feature>
<feature type="region of interest" description="Disordered" evidence="1">
    <location>
        <begin position="625"/>
        <end position="646"/>
    </location>
</feature>
<feature type="region of interest" description="Disordered" evidence="1">
    <location>
        <begin position="1"/>
        <end position="28"/>
    </location>
</feature>
<feature type="region of interest" description="Disordered" evidence="1">
    <location>
        <begin position="327"/>
        <end position="437"/>
    </location>
</feature>
<feature type="compositionally biased region" description="Basic and acidic residues" evidence="1">
    <location>
        <begin position="1"/>
        <end position="15"/>
    </location>
</feature>
<feature type="region of interest" description="Disordered" evidence="1">
    <location>
        <begin position="747"/>
        <end position="766"/>
    </location>
</feature>
<feature type="compositionally biased region" description="Low complexity" evidence="1">
    <location>
        <begin position="546"/>
        <end position="575"/>
    </location>
</feature>
<feature type="compositionally biased region" description="Polar residues" evidence="1">
    <location>
        <begin position="1389"/>
        <end position="1400"/>
    </location>
</feature>
<feature type="compositionally biased region" description="Polar residues" evidence="1">
    <location>
        <begin position="1217"/>
        <end position="1247"/>
    </location>
</feature>
<feature type="compositionally biased region" description="Low complexity" evidence="1">
    <location>
        <begin position="378"/>
        <end position="394"/>
    </location>
</feature>
<dbReference type="STRING" id="56484.A0A1Y2EY23"/>
<feature type="compositionally biased region" description="Basic and acidic residues" evidence="1">
    <location>
        <begin position="527"/>
        <end position="536"/>
    </location>
</feature>
<feature type="compositionally biased region" description="Basic residues" evidence="1">
    <location>
        <begin position="197"/>
        <end position="208"/>
    </location>
</feature>
<organism evidence="2 3">
    <name type="scientific">Protomyces lactucae-debilis</name>
    <dbReference type="NCBI Taxonomy" id="2754530"/>
    <lineage>
        <taxon>Eukaryota</taxon>
        <taxon>Fungi</taxon>
        <taxon>Dikarya</taxon>
        <taxon>Ascomycota</taxon>
        <taxon>Taphrinomycotina</taxon>
        <taxon>Taphrinomycetes</taxon>
        <taxon>Taphrinales</taxon>
        <taxon>Protomycetaceae</taxon>
        <taxon>Protomyces</taxon>
    </lineage>
</organism>
<feature type="compositionally biased region" description="Polar residues" evidence="1">
    <location>
        <begin position="357"/>
        <end position="367"/>
    </location>
</feature>
<accession>A0A1Y2EY23</accession>
<name>A0A1Y2EY23_PROLT</name>
<feature type="compositionally biased region" description="Low complexity" evidence="1">
    <location>
        <begin position="1248"/>
        <end position="1268"/>
    </location>
</feature>